<feature type="region of interest" description="Disordered" evidence="3">
    <location>
        <begin position="439"/>
        <end position="522"/>
    </location>
</feature>
<dbReference type="Pfam" id="PF03194">
    <property type="entry name" value="LUC7"/>
    <property type="match status" value="1"/>
</dbReference>
<dbReference type="Proteomes" id="UP000006352">
    <property type="component" value="Unassembled WGS sequence"/>
</dbReference>
<dbReference type="SMART" id="SM00248">
    <property type="entry name" value="ANK"/>
    <property type="match status" value="2"/>
</dbReference>
<dbReference type="GO" id="GO:0042765">
    <property type="term" value="C:GPI-anchor transamidase complex"/>
    <property type="evidence" value="ECO:0007669"/>
    <property type="project" value="InterPro"/>
</dbReference>
<feature type="compositionally biased region" description="Basic and acidic residues" evidence="3">
    <location>
        <begin position="667"/>
        <end position="685"/>
    </location>
</feature>
<protein>
    <recommendedName>
        <fullName evidence="5">J domain-containing protein</fullName>
    </recommendedName>
</protein>
<feature type="transmembrane region" description="Helical" evidence="4">
    <location>
        <begin position="1187"/>
        <end position="1219"/>
    </location>
</feature>
<dbReference type="HOGENOM" id="CLU_261975_0_0_1"/>
<name>J4HWD7_9APHY</name>
<dbReference type="Pfam" id="PF12796">
    <property type="entry name" value="Ank_2"/>
    <property type="match status" value="1"/>
</dbReference>
<evidence type="ECO:0000313" key="7">
    <source>
        <dbReference type="Proteomes" id="UP000006352"/>
    </source>
</evidence>
<dbReference type="STRING" id="599839.J4HWD7"/>
<evidence type="ECO:0000313" key="6">
    <source>
        <dbReference type="EMBL" id="CCM02082.1"/>
    </source>
</evidence>
<dbReference type="Gene3D" id="1.25.40.20">
    <property type="entry name" value="Ankyrin repeat-containing domain"/>
    <property type="match status" value="1"/>
</dbReference>
<dbReference type="SUPFAM" id="SSF46565">
    <property type="entry name" value="Chaperone J-domain"/>
    <property type="match status" value="1"/>
</dbReference>
<feature type="compositionally biased region" description="Basic residues" evidence="3">
    <location>
        <begin position="488"/>
        <end position="497"/>
    </location>
</feature>
<dbReference type="InterPro" id="IPR004882">
    <property type="entry name" value="Luc7-rel"/>
</dbReference>
<dbReference type="InParanoid" id="J4HWD7"/>
<keyword evidence="7" id="KW-1185">Reference proteome</keyword>
<comment type="similarity">
    <text evidence="1">Belongs to the Luc7 family.</text>
</comment>
<dbReference type="PROSITE" id="PS50088">
    <property type="entry name" value="ANK_REPEAT"/>
    <property type="match status" value="1"/>
</dbReference>
<dbReference type="RefSeq" id="XP_012181365.1">
    <property type="nucleotide sequence ID" value="XM_012325975.1"/>
</dbReference>
<dbReference type="EMBL" id="HE797062">
    <property type="protein sequence ID" value="CCM02082.1"/>
    <property type="molecule type" value="Genomic_DNA"/>
</dbReference>
<proteinExistence type="inferred from homology"/>
<dbReference type="PANTHER" id="PTHR13304">
    <property type="entry name" value="GLYCOSYLPHOSPHATIDYLINOSITOL ANCHOR ATTACHMENT 1 PROTEIN"/>
    <property type="match status" value="1"/>
</dbReference>
<feature type="transmembrane region" description="Helical" evidence="4">
    <location>
        <begin position="1267"/>
        <end position="1290"/>
    </location>
</feature>
<dbReference type="Pfam" id="PF04114">
    <property type="entry name" value="Gaa1"/>
    <property type="match status" value="1"/>
</dbReference>
<keyword evidence="4" id="KW-0812">Transmembrane</keyword>
<dbReference type="InterPro" id="IPR007246">
    <property type="entry name" value="Gaa1"/>
</dbReference>
<evidence type="ECO:0000256" key="1">
    <source>
        <dbReference type="ARBA" id="ARBA00005655"/>
    </source>
</evidence>
<dbReference type="GO" id="GO:0005685">
    <property type="term" value="C:U1 snRNP"/>
    <property type="evidence" value="ECO:0007669"/>
    <property type="project" value="InterPro"/>
</dbReference>
<keyword evidence="2" id="KW-0040">ANK repeat</keyword>
<dbReference type="OrthoDB" id="445301at2759"/>
<feature type="domain" description="J" evidence="5">
    <location>
        <begin position="1"/>
        <end position="74"/>
    </location>
</feature>
<feature type="transmembrane region" description="Helical" evidence="4">
    <location>
        <begin position="1122"/>
        <end position="1149"/>
    </location>
</feature>
<dbReference type="InterPro" id="IPR001623">
    <property type="entry name" value="DnaJ_domain"/>
</dbReference>
<feature type="transmembrane region" description="Helical" evidence="4">
    <location>
        <begin position="1231"/>
        <end position="1247"/>
    </location>
</feature>
<dbReference type="InterPro" id="IPR036869">
    <property type="entry name" value="J_dom_sf"/>
</dbReference>
<feature type="compositionally biased region" description="Low complexity" evidence="3">
    <location>
        <begin position="655"/>
        <end position="666"/>
    </location>
</feature>
<dbReference type="CDD" id="cd06257">
    <property type="entry name" value="DnaJ"/>
    <property type="match status" value="1"/>
</dbReference>
<evidence type="ECO:0000256" key="3">
    <source>
        <dbReference type="SAM" id="MobiDB-lite"/>
    </source>
</evidence>
<reference evidence="6 7" key="1">
    <citation type="journal article" date="2012" name="Appl. Environ. Microbiol.">
        <title>Short-read sequencing for genomic analysis of the brown rot fungus Fibroporia radiculosa.</title>
        <authorList>
            <person name="Tang J.D."/>
            <person name="Perkins A.D."/>
            <person name="Sonstegard T.S."/>
            <person name="Schroeder S.G."/>
            <person name="Burgess S.C."/>
            <person name="Diehl S.V."/>
        </authorList>
    </citation>
    <scope>NUCLEOTIDE SEQUENCE [LARGE SCALE GENOMIC DNA]</scope>
    <source>
        <strain evidence="6 7">TFFH 294</strain>
    </source>
</reference>
<dbReference type="GO" id="GO:0003729">
    <property type="term" value="F:mRNA binding"/>
    <property type="evidence" value="ECO:0007669"/>
    <property type="project" value="InterPro"/>
</dbReference>
<dbReference type="Pfam" id="PF00226">
    <property type="entry name" value="DnaJ"/>
    <property type="match status" value="1"/>
</dbReference>
<keyword evidence="4" id="KW-0472">Membrane</keyword>
<dbReference type="InterPro" id="IPR002110">
    <property type="entry name" value="Ankyrin_rpt"/>
</dbReference>
<feature type="compositionally biased region" description="Polar residues" evidence="3">
    <location>
        <begin position="448"/>
        <end position="470"/>
    </location>
</feature>
<dbReference type="InterPro" id="IPR036770">
    <property type="entry name" value="Ankyrin_rpt-contain_sf"/>
</dbReference>
<dbReference type="GO" id="GO:0016255">
    <property type="term" value="P:attachment of GPI anchor to protein"/>
    <property type="evidence" value="ECO:0007669"/>
    <property type="project" value="TreeGrafter"/>
</dbReference>
<feature type="transmembrane region" description="Helical" evidence="4">
    <location>
        <begin position="1048"/>
        <end position="1066"/>
    </location>
</feature>
<organism evidence="6 7">
    <name type="scientific">Fibroporia radiculosa</name>
    <dbReference type="NCBI Taxonomy" id="599839"/>
    <lineage>
        <taxon>Eukaryota</taxon>
        <taxon>Fungi</taxon>
        <taxon>Dikarya</taxon>
        <taxon>Basidiomycota</taxon>
        <taxon>Agaricomycotina</taxon>
        <taxon>Agaricomycetes</taxon>
        <taxon>Polyporales</taxon>
        <taxon>Fibroporiaceae</taxon>
        <taxon>Fibroporia</taxon>
    </lineage>
</organism>
<evidence type="ECO:0000259" key="5">
    <source>
        <dbReference type="PROSITE" id="PS50076"/>
    </source>
</evidence>
<gene>
    <name evidence="6" type="ORF">FIBRA_04159</name>
</gene>
<feature type="repeat" description="ANK" evidence="2">
    <location>
        <begin position="287"/>
        <end position="319"/>
    </location>
</feature>
<evidence type="ECO:0000256" key="4">
    <source>
        <dbReference type="SAM" id="Phobius"/>
    </source>
</evidence>
<feature type="compositionally biased region" description="Basic and acidic residues" evidence="3">
    <location>
        <begin position="471"/>
        <end position="487"/>
    </location>
</feature>
<keyword evidence="4" id="KW-1133">Transmembrane helix</keyword>
<dbReference type="GO" id="GO:0006376">
    <property type="term" value="P:mRNA splice site recognition"/>
    <property type="evidence" value="ECO:0007669"/>
    <property type="project" value="InterPro"/>
</dbReference>
<dbReference type="Gene3D" id="1.10.287.110">
    <property type="entry name" value="DnaJ domain"/>
    <property type="match status" value="1"/>
</dbReference>
<evidence type="ECO:0000256" key="2">
    <source>
        <dbReference type="PROSITE-ProRule" id="PRU00023"/>
    </source>
</evidence>
<feature type="region of interest" description="Disordered" evidence="3">
    <location>
        <begin position="635"/>
        <end position="685"/>
    </location>
</feature>
<sequence length="1294" mass="146435">MNAKGASLEIVKNAYKQLALKTHPDKNPGNEDATAQFQRLSEAYNVLVKHLDSSSAPFRGRGYTHSSDSYDEYGDYDDFEDEYDDYESESEDIHFYMWLFERLMRGNTSRYSHTRRGSAFRICLWLIFEAEYRRRRPSFHETPEEHQARVRRMCEEQEQAESRRIREEQLRKVTAEEERERGVLHCFVTMMCIDIISHLERKEAELRQKTKAMNKKAQAIAAQKSAEQKARAQHQHLQMLRSEVFDAARRGDVEKVKKGIWEDNVDAAGGEIRKGSEAFIVRSLQDEQETLLHIAAKNGDLCLVEWLDSHSAEPDERDSNGFTAFHVALMHGHILIMRHFLSTYPPEDSDNEKVYSRPPTKSLLRLALDSHKLEALWMVLYKQLASSEEIIDEWVYVNSGDGRAAILGDVNRECENEGKLEEIQDLFMKHCGLKLPEVNPASADRLPDNNSPHQTSSARDSSGLQTPLSSDHSHTDDILKGTLDSRRGIPRQRRPYKKAQQPRDTGLSSAHGPATPNQPRYQPHMREIAEIELAIQGGTEKIETLGEQGKVDESMREMAAIEALKSEKADKERELQQLTDTSGASGHQKLRVCDVCGAYLSVLDSDRRLADHFGGKMHLGYHELRKMLIKFKEEREKRKMAPPATIPSTGSATNGGVPPAAGGVPPRDFRSTRDDYRDRERDRGYDRHPSRYESVFLVIGYLWILAIPAPQFGQRTYIDENALQPGQVNTFWDWEDVHRADQYLSTLDYLCSREATSDEISEYLISEFEKIGLPASKQRFSFTTTFGSLNGTNSYAILSSPRASGSEAMIISASWLSRIGEGDGTRNLRGISTVMALAAFLKNHSLWAKDLIFVISDGYLEGMQAWTAAYHGNRQSNLWTEPLDLYSGVIWTALSIDYPGHSFSHLGVFYEGLNGRLPNQDLINSFQLISKYTGGVPVVVHDQLDPHEFPSRRYELNGLLSWLFDFIKNHKHLSEYVYRARNVLRHVGYQARGRASGTHGLMHQYRIDAITVFAVPAPGPHGFHAIGRIIESTLRTTNNLLERLHASFFFYLLVGSATFLKIGAYLPSAISISTAMLIAGLREWVNSGWLLTSSVLEHKPDKLHISLNATHDGRQWIRRERLVLPVVAIMVTSHLFGAMLFFLVTRLWFIASPAVSRWLLFAVVCALPVRPIRCLLTAPDLPHMLKFFNLCLASAVISVISLLNFSLAAVLAVILGLPLCLSSPSTNIKTGLLKFAVYILLGFGWLIRDQTELHNAVVDWEVLEVWFAPFFCIVYAPLLFQAAIVCLLPLSNSV</sequence>
<dbReference type="Gene3D" id="3.40.630.10">
    <property type="entry name" value="Zn peptidases"/>
    <property type="match status" value="1"/>
</dbReference>
<dbReference type="SMART" id="SM00271">
    <property type="entry name" value="DnaJ"/>
    <property type="match status" value="1"/>
</dbReference>
<dbReference type="PROSITE" id="PS50076">
    <property type="entry name" value="DNAJ_2"/>
    <property type="match status" value="1"/>
</dbReference>
<dbReference type="GeneID" id="24096993"/>
<dbReference type="SUPFAM" id="SSF48403">
    <property type="entry name" value="Ankyrin repeat"/>
    <property type="match status" value="1"/>
</dbReference>
<accession>J4HWD7</accession>
<dbReference type="PANTHER" id="PTHR13304:SF0">
    <property type="entry name" value="GLYCOSYLPHOSPHATIDYLINOSITOL ANCHOR ATTACHMENT 1 PROTEIN"/>
    <property type="match status" value="1"/>
</dbReference>